<evidence type="ECO:0000313" key="4">
    <source>
        <dbReference type="Proteomes" id="UP000694569"/>
    </source>
</evidence>
<protein>
    <submittedName>
        <fullName evidence="3">Uncharacterized protein</fullName>
    </submittedName>
</protein>
<dbReference type="PANTHER" id="PTHR11505">
    <property type="entry name" value="L1 TRANSPOSABLE ELEMENT-RELATED"/>
    <property type="match status" value="1"/>
</dbReference>
<evidence type="ECO:0000313" key="3">
    <source>
        <dbReference type="Ensembl" id="ENSLLEP00000023916.1"/>
    </source>
</evidence>
<dbReference type="Gene3D" id="3.30.70.1820">
    <property type="entry name" value="L1 transposable element, RRM domain"/>
    <property type="match status" value="1"/>
</dbReference>
<evidence type="ECO:0000256" key="2">
    <source>
        <dbReference type="SAM" id="MobiDB-lite"/>
    </source>
</evidence>
<comment type="similarity">
    <text evidence="1">Belongs to the transposase 22 family.</text>
</comment>
<accession>A0A8C5W7Y6</accession>
<dbReference type="Ensembl" id="ENSLLET00000024832.1">
    <property type="protein sequence ID" value="ENSLLEP00000023916.1"/>
    <property type="gene ID" value="ENSLLEG00000015217.1"/>
</dbReference>
<proteinExistence type="inferred from homology"/>
<name>A0A8C5W7Y6_9ANUR</name>
<organism evidence="3 4">
    <name type="scientific">Leptobrachium leishanense</name>
    <name type="common">Leishan spiny toad</name>
    <dbReference type="NCBI Taxonomy" id="445787"/>
    <lineage>
        <taxon>Eukaryota</taxon>
        <taxon>Metazoa</taxon>
        <taxon>Chordata</taxon>
        <taxon>Craniata</taxon>
        <taxon>Vertebrata</taxon>
        <taxon>Euteleostomi</taxon>
        <taxon>Amphibia</taxon>
        <taxon>Batrachia</taxon>
        <taxon>Anura</taxon>
        <taxon>Pelobatoidea</taxon>
        <taxon>Megophryidae</taxon>
        <taxon>Leptobrachium</taxon>
    </lineage>
</organism>
<dbReference type="InterPro" id="IPR004244">
    <property type="entry name" value="Transposase_22"/>
</dbReference>
<dbReference type="GeneTree" id="ENSGT01010000228655"/>
<dbReference type="FunFam" id="3.30.70.1820:FF:000002">
    <property type="entry name" value="LINE-1 retrotransposable element ORF1 protein"/>
    <property type="match status" value="1"/>
</dbReference>
<evidence type="ECO:0000256" key="1">
    <source>
        <dbReference type="ARBA" id="ARBA00061640"/>
    </source>
</evidence>
<dbReference type="Proteomes" id="UP000694569">
    <property type="component" value="Unplaced"/>
</dbReference>
<reference evidence="3" key="1">
    <citation type="submission" date="2025-08" db="UniProtKB">
        <authorList>
            <consortium name="Ensembl"/>
        </authorList>
    </citation>
    <scope>IDENTIFICATION</scope>
</reference>
<sequence>MPATNKSPKRRKQRNGSVAALFSAKRQAASQDGGRSSSRHKTPVSEDEMSDGNPAEADTTAILTHMREMRTYLAGEIDRSTKIMQADLMGLGTRTAALETRVDDMAEAHNAVVDGTNMLLRRVEDIEIQMEDLSNRTRRNNLRIRGLPEGAGEGSLADLVRDLLRPLAPDLPEQAWILDRAHRALHARRAEDERPRDVIVRFLHYSTKELILRNNRGASISYEGTPILLFQDLTPITLQHRREWKPVADLLRNHKIQFAWGHPLKILAFLNGRTHVLQPRMDPGRFFKALGITPPDDFELPNHHPTSLQHFSREWRTVGVNGRSRFGRTPDLREVLRFSFWRPPDSLFFFFFWERHNGPSAGASRAYTAQFLPSPLAPPLWVIYARRRSSPTPTMTPGPHRGTQVAGADPGGALFSFLQGLTIQWTLVAGEVVSLTLMPEPNFGLPPPPNPFLPGDM</sequence>
<feature type="region of interest" description="Disordered" evidence="2">
    <location>
        <begin position="1"/>
        <end position="55"/>
    </location>
</feature>
<dbReference type="OrthoDB" id="9909507at2759"/>
<keyword evidence="4" id="KW-1185">Reference proteome</keyword>
<dbReference type="AlphaFoldDB" id="A0A8C5W7Y6"/>
<reference evidence="3" key="2">
    <citation type="submission" date="2025-09" db="UniProtKB">
        <authorList>
            <consortium name="Ensembl"/>
        </authorList>
    </citation>
    <scope>IDENTIFICATION</scope>
</reference>